<organism evidence="1 2">
    <name type="scientific">Spiroplasma ixodetis</name>
    <dbReference type="NCBI Taxonomy" id="2141"/>
    <lineage>
        <taxon>Bacteria</taxon>
        <taxon>Bacillati</taxon>
        <taxon>Mycoplasmatota</taxon>
        <taxon>Mollicutes</taxon>
        <taxon>Entomoplasmatales</taxon>
        <taxon>Spiroplasmataceae</taxon>
        <taxon>Spiroplasma</taxon>
    </lineage>
</organism>
<protein>
    <submittedName>
        <fullName evidence="1">Uncharacterized protein</fullName>
    </submittedName>
</protein>
<keyword evidence="2" id="KW-1185">Reference proteome</keyword>
<sequence>MTIIINNILFYDKNIKNILENIFYQEYEEYITNKAKVEIIKYRPEFSNNSLFHDIKDNILIHLNTNQEKEKKKLGI</sequence>
<gene>
    <name evidence="1" type="ORF">SAP269_15210</name>
</gene>
<evidence type="ECO:0000313" key="1">
    <source>
        <dbReference type="EMBL" id="BET38932.1"/>
    </source>
</evidence>
<dbReference type="EMBL" id="AP028955">
    <property type="protein sequence ID" value="BET38932.1"/>
    <property type="molecule type" value="Genomic_DNA"/>
</dbReference>
<evidence type="ECO:0000313" key="2">
    <source>
        <dbReference type="Proteomes" id="UP001473424"/>
    </source>
</evidence>
<accession>A0ABM8JSS2</accession>
<name>A0ABM8JSS2_9MOLU</name>
<proteinExistence type="predicted"/>
<dbReference type="RefSeq" id="WP_353305840.1">
    <property type="nucleotide sequence ID" value="NZ_AP028955.1"/>
</dbReference>
<dbReference type="Proteomes" id="UP001473424">
    <property type="component" value="Chromosome"/>
</dbReference>
<reference evidence="2" key="1">
    <citation type="journal article" date="2024" name="FEMS Microbiol. Lett.">
        <title>Genomic insights into Spiroplasma endosymbionts that induce male-killing and protective phenotypes in the pea aphid.</title>
        <authorList>
            <person name="Arai H."/>
            <person name="Legeai F."/>
            <person name="Kageyama D."/>
            <person name="Sugio A."/>
            <person name="Simon J.C."/>
        </authorList>
    </citation>
    <scope>NUCLEOTIDE SEQUENCE [LARGE SCALE GENOMIC DNA]</scope>
    <source>
        <strain evidence="2">sAp269</strain>
    </source>
</reference>